<evidence type="ECO:0008006" key="5">
    <source>
        <dbReference type="Google" id="ProtNLM"/>
    </source>
</evidence>
<evidence type="ECO:0000313" key="1">
    <source>
        <dbReference type="EMBL" id="RDY22125.1"/>
    </source>
</evidence>
<accession>A0A371INR6</accession>
<dbReference type="Proteomes" id="UP000093352">
    <property type="component" value="Unassembled WGS sequence"/>
</dbReference>
<organism evidence="1 3">
    <name type="scientific">Criibacterium bergeronii</name>
    <dbReference type="NCBI Taxonomy" id="1871336"/>
    <lineage>
        <taxon>Bacteria</taxon>
        <taxon>Bacillati</taxon>
        <taxon>Bacillota</taxon>
        <taxon>Clostridia</taxon>
        <taxon>Peptostreptococcales</taxon>
        <taxon>Filifactoraceae</taxon>
        <taxon>Criibacterium</taxon>
    </lineage>
</organism>
<dbReference type="AlphaFoldDB" id="A0A371INR6"/>
<keyword evidence="3" id="KW-1185">Reference proteome</keyword>
<sequence length="163" mass="19162">MEFYNALIGEENDTQTIFDPLIGDWELEWVDSKNTDHERHVKGQWYFSKILNGDGIQDIFICPSREERKINPQPDAEYGTTIRLYNQKTKKWDICYACTGKMVRLEAEKIGDEIILTNLDKSNGLNLWVFSDITSNRFHWENKSSFDDGKTWQINGEVYAKRK</sequence>
<reference evidence="2 4" key="3">
    <citation type="submission" date="2019-07" db="EMBL/GenBank/DDBJ databases">
        <title>Criibacterium bergeronii gen. nov., sp. nov. isolated from human clinical samples.</title>
        <authorList>
            <person name="Maheux A.F."/>
            <person name="Boudreau D.K."/>
            <person name="Berube E."/>
            <person name="Brodeur S."/>
            <person name="Bernard K.A."/>
            <person name="Abed J.Y."/>
            <person name="Ducrey E."/>
            <person name="Guay E.F."/>
            <person name="Raymond F."/>
            <person name="Corbeil J."/>
            <person name="Domingo M.-C."/>
            <person name="Roy P.H."/>
            <person name="Boissinot M."/>
            <person name="Tocheva E.I."/>
            <person name="Omar R.F."/>
        </authorList>
    </citation>
    <scope>NUCLEOTIDE SEQUENCE [LARGE SCALE GENOMIC DNA]</scope>
    <source>
        <strain evidence="2 4">CCRI-24246</strain>
    </source>
</reference>
<dbReference type="STRING" id="1871336.BBG48_07505"/>
<dbReference type="RefSeq" id="WP_068914247.1">
    <property type="nucleotide sequence ID" value="NZ_MBEW02000002.1"/>
</dbReference>
<evidence type="ECO:0000313" key="3">
    <source>
        <dbReference type="Proteomes" id="UP000093352"/>
    </source>
</evidence>
<dbReference type="OrthoDB" id="9814791at2"/>
<name>A0A371INR6_9FIRM</name>
<dbReference type="EMBL" id="VJXW01000004">
    <property type="protein sequence ID" value="TRW27782.1"/>
    <property type="molecule type" value="Genomic_DNA"/>
</dbReference>
<reference evidence="1 3" key="1">
    <citation type="journal article" date="2016" name="Genome Announc.">
        <title>Draft Genome Sequence of Criibacterium bergeronii gen. nov., sp. nov., Strain CCRI-22567T, Isolated from a Vaginal Sample from a Woman with Bacterial Vaginosis.</title>
        <authorList>
            <person name="Maheux A.F."/>
            <person name="Berube E."/>
            <person name="Boudreau D.K."/>
            <person name="Raymond F."/>
            <person name="Corbeil J."/>
            <person name="Roy P.H."/>
            <person name="Boissinot M."/>
            <person name="Omar R.F."/>
        </authorList>
    </citation>
    <scope>NUCLEOTIDE SEQUENCE [LARGE SCALE GENOMIC DNA]</scope>
    <source>
        <strain evidence="1 3">CCRI-22567</strain>
    </source>
</reference>
<evidence type="ECO:0000313" key="4">
    <source>
        <dbReference type="Proteomes" id="UP000319424"/>
    </source>
</evidence>
<dbReference type="Proteomes" id="UP000319424">
    <property type="component" value="Unassembled WGS sequence"/>
</dbReference>
<proteinExistence type="predicted"/>
<reference evidence="1" key="2">
    <citation type="submission" date="2018-07" db="EMBL/GenBank/DDBJ databases">
        <authorList>
            <person name="Quirk P.G."/>
            <person name="Krulwich T.A."/>
        </authorList>
    </citation>
    <scope>NUCLEOTIDE SEQUENCE</scope>
    <source>
        <strain evidence="1">CCRI-22567</strain>
    </source>
</reference>
<dbReference type="EMBL" id="MBEW02000002">
    <property type="protein sequence ID" value="RDY22125.1"/>
    <property type="molecule type" value="Genomic_DNA"/>
</dbReference>
<protein>
    <recommendedName>
        <fullName evidence="5">DUF1579 domain-containing protein</fullName>
    </recommendedName>
</protein>
<comment type="caution">
    <text evidence="1">The sequence shown here is derived from an EMBL/GenBank/DDBJ whole genome shotgun (WGS) entry which is preliminary data.</text>
</comment>
<gene>
    <name evidence="1" type="ORF">BBG48_001915</name>
    <name evidence="2" type="ORF">FL857_04235</name>
</gene>
<evidence type="ECO:0000313" key="2">
    <source>
        <dbReference type="EMBL" id="TRW27782.1"/>
    </source>
</evidence>